<name>A0AAN7BHQ9_9PEZI</name>
<feature type="region of interest" description="Disordered" evidence="1">
    <location>
        <begin position="189"/>
        <end position="210"/>
    </location>
</feature>
<protein>
    <submittedName>
        <fullName evidence="4">Uncharacterized protein</fullName>
    </submittedName>
</protein>
<keyword evidence="2" id="KW-0472">Membrane</keyword>
<evidence type="ECO:0000313" key="4">
    <source>
        <dbReference type="EMBL" id="KAK4223635.1"/>
    </source>
</evidence>
<reference evidence="4" key="1">
    <citation type="journal article" date="2023" name="Mol. Phylogenet. Evol.">
        <title>Genome-scale phylogeny and comparative genomics of the fungal order Sordariales.</title>
        <authorList>
            <person name="Hensen N."/>
            <person name="Bonometti L."/>
            <person name="Westerberg I."/>
            <person name="Brannstrom I.O."/>
            <person name="Guillou S."/>
            <person name="Cros-Aarteil S."/>
            <person name="Calhoun S."/>
            <person name="Haridas S."/>
            <person name="Kuo A."/>
            <person name="Mondo S."/>
            <person name="Pangilinan J."/>
            <person name="Riley R."/>
            <person name="LaButti K."/>
            <person name="Andreopoulos B."/>
            <person name="Lipzen A."/>
            <person name="Chen C."/>
            <person name="Yan M."/>
            <person name="Daum C."/>
            <person name="Ng V."/>
            <person name="Clum A."/>
            <person name="Steindorff A."/>
            <person name="Ohm R.A."/>
            <person name="Martin F."/>
            <person name="Silar P."/>
            <person name="Natvig D.O."/>
            <person name="Lalanne C."/>
            <person name="Gautier V."/>
            <person name="Ament-Velasquez S.L."/>
            <person name="Kruys A."/>
            <person name="Hutchinson M.I."/>
            <person name="Powell A.J."/>
            <person name="Barry K."/>
            <person name="Miller A.N."/>
            <person name="Grigoriev I.V."/>
            <person name="Debuchy R."/>
            <person name="Gladieux P."/>
            <person name="Hiltunen Thoren M."/>
            <person name="Johannesson H."/>
        </authorList>
    </citation>
    <scope>NUCLEOTIDE SEQUENCE</scope>
    <source>
        <strain evidence="4">CBS 990.96</strain>
    </source>
</reference>
<keyword evidence="2" id="KW-0812">Transmembrane</keyword>
<accession>A0AAN7BHQ9</accession>
<sequence>MDTKRSQSRGIANPLSLLLMVQTSFAQDLPTTTTINAFIRHTRSIPLITETPTITPLPTSTPQLKTSILIAITLGATLCLLLLLLPLLIIFLRRRRRRKANLPPTQSNHELLHQSSDITLVTPTRPLPPRARTPLAIPFTGSHYKKASVSHTNSDKTGGTRGESVVDSLDWDWKRVYVYPFERHDGFRRGESRASSRLGSETVCTADGGR</sequence>
<evidence type="ECO:0000256" key="1">
    <source>
        <dbReference type="SAM" id="MobiDB-lite"/>
    </source>
</evidence>
<organism evidence="4 5">
    <name type="scientific">Podospora fimiseda</name>
    <dbReference type="NCBI Taxonomy" id="252190"/>
    <lineage>
        <taxon>Eukaryota</taxon>
        <taxon>Fungi</taxon>
        <taxon>Dikarya</taxon>
        <taxon>Ascomycota</taxon>
        <taxon>Pezizomycotina</taxon>
        <taxon>Sordariomycetes</taxon>
        <taxon>Sordariomycetidae</taxon>
        <taxon>Sordariales</taxon>
        <taxon>Podosporaceae</taxon>
        <taxon>Podospora</taxon>
    </lineage>
</organism>
<proteinExistence type="predicted"/>
<feature type="signal peptide" evidence="3">
    <location>
        <begin position="1"/>
        <end position="26"/>
    </location>
</feature>
<feature type="transmembrane region" description="Helical" evidence="2">
    <location>
        <begin position="68"/>
        <end position="92"/>
    </location>
</feature>
<dbReference type="EMBL" id="MU865420">
    <property type="protein sequence ID" value="KAK4223635.1"/>
    <property type="molecule type" value="Genomic_DNA"/>
</dbReference>
<keyword evidence="5" id="KW-1185">Reference proteome</keyword>
<evidence type="ECO:0000256" key="2">
    <source>
        <dbReference type="SAM" id="Phobius"/>
    </source>
</evidence>
<reference evidence="4" key="2">
    <citation type="submission" date="2023-05" db="EMBL/GenBank/DDBJ databases">
        <authorList>
            <consortium name="Lawrence Berkeley National Laboratory"/>
            <person name="Steindorff A."/>
            <person name="Hensen N."/>
            <person name="Bonometti L."/>
            <person name="Westerberg I."/>
            <person name="Brannstrom I.O."/>
            <person name="Guillou S."/>
            <person name="Cros-Aarteil S."/>
            <person name="Calhoun S."/>
            <person name="Haridas S."/>
            <person name="Kuo A."/>
            <person name="Mondo S."/>
            <person name="Pangilinan J."/>
            <person name="Riley R."/>
            <person name="Labutti K."/>
            <person name="Andreopoulos B."/>
            <person name="Lipzen A."/>
            <person name="Chen C."/>
            <person name="Yanf M."/>
            <person name="Daum C."/>
            <person name="Ng V."/>
            <person name="Clum A."/>
            <person name="Ohm R."/>
            <person name="Martin F."/>
            <person name="Silar P."/>
            <person name="Natvig D."/>
            <person name="Lalanne C."/>
            <person name="Gautier V."/>
            <person name="Ament-Velasquez S.L."/>
            <person name="Kruys A."/>
            <person name="Hutchinson M.I."/>
            <person name="Powell A.J."/>
            <person name="Barry K."/>
            <person name="Miller A.N."/>
            <person name="Grigoriev I.V."/>
            <person name="Debuchy R."/>
            <person name="Gladieux P."/>
            <person name="Thoren M.H."/>
            <person name="Johannesson H."/>
        </authorList>
    </citation>
    <scope>NUCLEOTIDE SEQUENCE</scope>
    <source>
        <strain evidence="4">CBS 990.96</strain>
    </source>
</reference>
<feature type="chain" id="PRO_5042840913" evidence="3">
    <location>
        <begin position="27"/>
        <end position="210"/>
    </location>
</feature>
<dbReference type="AlphaFoldDB" id="A0AAN7BHQ9"/>
<keyword evidence="2" id="KW-1133">Transmembrane helix</keyword>
<evidence type="ECO:0000256" key="3">
    <source>
        <dbReference type="SAM" id="SignalP"/>
    </source>
</evidence>
<evidence type="ECO:0000313" key="5">
    <source>
        <dbReference type="Proteomes" id="UP001301958"/>
    </source>
</evidence>
<gene>
    <name evidence="4" type="ORF">QBC38DRAFT_487352</name>
</gene>
<keyword evidence="3" id="KW-0732">Signal</keyword>
<dbReference type="Proteomes" id="UP001301958">
    <property type="component" value="Unassembled WGS sequence"/>
</dbReference>
<comment type="caution">
    <text evidence="4">The sequence shown here is derived from an EMBL/GenBank/DDBJ whole genome shotgun (WGS) entry which is preliminary data.</text>
</comment>